<dbReference type="SUPFAM" id="SSF103473">
    <property type="entry name" value="MFS general substrate transporter"/>
    <property type="match status" value="1"/>
</dbReference>
<dbReference type="CDD" id="cd17325">
    <property type="entry name" value="MFS_MdtG_SLC18_like"/>
    <property type="match status" value="1"/>
</dbReference>
<dbReference type="InterPro" id="IPR011701">
    <property type="entry name" value="MFS"/>
</dbReference>
<evidence type="ECO:0000313" key="9">
    <source>
        <dbReference type="Proteomes" id="UP000000663"/>
    </source>
</evidence>
<feature type="transmembrane region" description="Helical" evidence="6">
    <location>
        <begin position="328"/>
        <end position="349"/>
    </location>
</feature>
<keyword evidence="4 6" id="KW-1133">Transmembrane helix</keyword>
<dbReference type="AlphaFoldDB" id="Q0W0M4"/>
<feature type="transmembrane region" description="Helical" evidence="6">
    <location>
        <begin position="162"/>
        <end position="181"/>
    </location>
</feature>
<dbReference type="Proteomes" id="UP000000663">
    <property type="component" value="Chromosome"/>
</dbReference>
<keyword evidence="5 6" id="KW-0472">Membrane</keyword>
<dbReference type="PANTHER" id="PTHR23504:SF15">
    <property type="entry name" value="MAJOR FACILITATOR SUPERFAMILY (MFS) PROFILE DOMAIN-CONTAINING PROTEIN"/>
    <property type="match status" value="1"/>
</dbReference>
<dbReference type="KEGG" id="rci:RRC351"/>
<dbReference type="GeneID" id="5143528"/>
<evidence type="ECO:0000256" key="1">
    <source>
        <dbReference type="ARBA" id="ARBA00004141"/>
    </source>
</evidence>
<dbReference type="RefSeq" id="WP_012034526.1">
    <property type="nucleotide sequence ID" value="NC_009464.1"/>
</dbReference>
<keyword evidence="9" id="KW-1185">Reference proteome</keyword>
<protein>
    <submittedName>
        <fullName evidence="8">Permease (Major facilitator superfamily)</fullName>
    </submittedName>
</protein>
<accession>Q0W0M4</accession>
<feature type="transmembrane region" description="Helical" evidence="6">
    <location>
        <begin position="220"/>
        <end position="246"/>
    </location>
</feature>
<feature type="transmembrane region" description="Helical" evidence="6">
    <location>
        <begin position="304"/>
        <end position="322"/>
    </location>
</feature>
<proteinExistence type="predicted"/>
<comment type="subcellular location">
    <subcellularLocation>
        <location evidence="1">Membrane</location>
        <topology evidence="1">Multi-pass membrane protein</topology>
    </subcellularLocation>
</comment>
<dbReference type="InterPro" id="IPR036259">
    <property type="entry name" value="MFS_trans_sf"/>
</dbReference>
<keyword evidence="2" id="KW-0813">Transport</keyword>
<keyword evidence="3 6" id="KW-0812">Transmembrane</keyword>
<sequence length="434" mass="46533">MELKPLQLLVLTSAVFIFTFGFGIIIPIIPYYTRSVNATAFDLGLLLATFSFLQFFCGPIWGKISDHIGRKPVIIFSLLGFTLAFAMVGLSSQLWMIFIAVSIGGFFSAGIFPAVLAFVADITQPSERAKLMGLMGAVSGLGLILGPFASSLLAVYGLSAPFFAAALISFITMIGCMVLIPESITYTQIVKIRDAVKPLSMLNMIIETFRHMFTALKTGLGVFLMAMLVISFAISGFEGTFTYFLMDKIGLSSVTSFVKVFDSGIHLTGPEAMGIVFAMMGAVSVICQGLIVAKAIEMFGEEKVIIFGLLIASVGMILLLTSTDLGTALIYICIISVGSGLVFPCLNTVVSRRTDERNQGVAMGILSSYGSFGRVLGPIVGGYVYVINIAFPYALSAIVMALSAAGLFAYMLMGLWKKKNSEALDQEILVNVNN</sequence>
<feature type="domain" description="Major facilitator superfamily (MFS) profile" evidence="7">
    <location>
        <begin position="7"/>
        <end position="421"/>
    </location>
</feature>
<reference evidence="8 9" key="1">
    <citation type="journal article" date="2006" name="Science">
        <title>Genome of rice cluster I archaea -- the key methane producers in the rice rhizosphere.</title>
        <authorList>
            <person name="Erkel C."/>
            <person name="Kube M."/>
            <person name="Reinhardt R."/>
            <person name="Liesack W."/>
        </authorList>
    </citation>
    <scope>NUCLEOTIDE SEQUENCE [LARGE SCALE GENOMIC DNA]</scope>
    <source>
        <strain evidence="9">DSM 22066 / NBRC 105507 / MRE50</strain>
    </source>
</reference>
<dbReference type="PRINTS" id="PR01035">
    <property type="entry name" value="TCRTETA"/>
</dbReference>
<evidence type="ECO:0000313" key="8">
    <source>
        <dbReference type="EMBL" id="CAJ38069.1"/>
    </source>
</evidence>
<feature type="transmembrane region" description="Helical" evidence="6">
    <location>
        <begin position="7"/>
        <end position="32"/>
    </location>
</feature>
<feature type="transmembrane region" description="Helical" evidence="6">
    <location>
        <begin position="361"/>
        <end position="385"/>
    </location>
</feature>
<dbReference type="eggNOG" id="arCOG00130">
    <property type="taxonomic scope" value="Archaea"/>
</dbReference>
<evidence type="ECO:0000259" key="7">
    <source>
        <dbReference type="PROSITE" id="PS50850"/>
    </source>
</evidence>
<feature type="transmembrane region" description="Helical" evidence="6">
    <location>
        <begin position="38"/>
        <end position="61"/>
    </location>
</feature>
<dbReference type="Gene3D" id="1.20.1250.20">
    <property type="entry name" value="MFS general substrate transporter like domains"/>
    <property type="match status" value="1"/>
</dbReference>
<feature type="transmembrane region" description="Helical" evidence="6">
    <location>
        <begin position="96"/>
        <end position="119"/>
    </location>
</feature>
<dbReference type="InterPro" id="IPR020846">
    <property type="entry name" value="MFS_dom"/>
</dbReference>
<dbReference type="EMBL" id="AM114193">
    <property type="protein sequence ID" value="CAJ38069.1"/>
    <property type="molecule type" value="Genomic_DNA"/>
</dbReference>
<feature type="transmembrane region" description="Helical" evidence="6">
    <location>
        <begin position="73"/>
        <end position="90"/>
    </location>
</feature>
<dbReference type="InterPro" id="IPR001958">
    <property type="entry name" value="Tet-R_TetA/multi-R_MdtG-like"/>
</dbReference>
<dbReference type="GO" id="GO:0016020">
    <property type="term" value="C:membrane"/>
    <property type="evidence" value="ECO:0007669"/>
    <property type="project" value="UniProtKB-SubCell"/>
</dbReference>
<evidence type="ECO:0000256" key="6">
    <source>
        <dbReference type="SAM" id="Phobius"/>
    </source>
</evidence>
<dbReference type="OrthoDB" id="117970at2157"/>
<name>Q0W0M4_METAR</name>
<feature type="transmembrane region" description="Helical" evidence="6">
    <location>
        <begin position="131"/>
        <end position="156"/>
    </location>
</feature>
<gene>
    <name evidence="8" type="ORF">RRC351</name>
</gene>
<evidence type="ECO:0000256" key="5">
    <source>
        <dbReference type="ARBA" id="ARBA00023136"/>
    </source>
</evidence>
<dbReference type="GO" id="GO:0022857">
    <property type="term" value="F:transmembrane transporter activity"/>
    <property type="evidence" value="ECO:0007669"/>
    <property type="project" value="InterPro"/>
</dbReference>
<feature type="transmembrane region" description="Helical" evidence="6">
    <location>
        <begin position="391"/>
        <end position="412"/>
    </location>
</feature>
<dbReference type="Pfam" id="PF07690">
    <property type="entry name" value="MFS_1"/>
    <property type="match status" value="2"/>
</dbReference>
<dbReference type="PROSITE" id="PS50850">
    <property type="entry name" value="MFS"/>
    <property type="match status" value="1"/>
</dbReference>
<evidence type="ECO:0000256" key="3">
    <source>
        <dbReference type="ARBA" id="ARBA00022692"/>
    </source>
</evidence>
<feature type="transmembrane region" description="Helical" evidence="6">
    <location>
        <begin position="272"/>
        <end position="292"/>
    </location>
</feature>
<dbReference type="PANTHER" id="PTHR23504">
    <property type="entry name" value="MAJOR FACILITATOR SUPERFAMILY DOMAIN-CONTAINING PROTEIN 10"/>
    <property type="match status" value="1"/>
</dbReference>
<evidence type="ECO:0000256" key="2">
    <source>
        <dbReference type="ARBA" id="ARBA00022448"/>
    </source>
</evidence>
<evidence type="ECO:0000256" key="4">
    <source>
        <dbReference type="ARBA" id="ARBA00022989"/>
    </source>
</evidence>
<organism evidence="8 9">
    <name type="scientific">Methanocella arvoryzae (strain DSM 22066 / NBRC 105507 / MRE50)</name>
    <dbReference type="NCBI Taxonomy" id="351160"/>
    <lineage>
        <taxon>Archaea</taxon>
        <taxon>Methanobacteriati</taxon>
        <taxon>Methanobacteriota</taxon>
        <taxon>Stenosarchaea group</taxon>
        <taxon>Methanomicrobia</taxon>
        <taxon>Methanocellales</taxon>
        <taxon>Methanocellaceae</taxon>
        <taxon>Methanocella</taxon>
    </lineage>
</organism>